<dbReference type="PANTHER" id="PTHR24291:SF50">
    <property type="entry name" value="BIFUNCTIONAL ALBAFLAVENONE MONOOXYGENASE_TERPENE SYNTHASE"/>
    <property type="match status" value="1"/>
</dbReference>
<evidence type="ECO:0000256" key="4">
    <source>
        <dbReference type="ARBA" id="ARBA00023002"/>
    </source>
</evidence>
<evidence type="ECO:0000256" key="3">
    <source>
        <dbReference type="ARBA" id="ARBA00022723"/>
    </source>
</evidence>
<dbReference type="PANTHER" id="PTHR24291">
    <property type="entry name" value="CYTOCHROME P450 FAMILY 4"/>
    <property type="match status" value="1"/>
</dbReference>
<evidence type="ECO:0000313" key="7">
    <source>
        <dbReference type="EMBL" id="KAL0960786.1"/>
    </source>
</evidence>
<dbReference type="InterPro" id="IPR050196">
    <property type="entry name" value="Cytochrome_P450_Monoox"/>
</dbReference>
<reference evidence="8" key="1">
    <citation type="submission" date="2024-06" db="EMBL/GenBank/DDBJ databases">
        <title>Multi-omics analyses provide insights into the biosynthesis of the anticancer antibiotic pleurotin in Hohenbuehelia grisea.</title>
        <authorList>
            <person name="Weaver J.A."/>
            <person name="Alberti F."/>
        </authorList>
    </citation>
    <scope>NUCLEOTIDE SEQUENCE [LARGE SCALE GENOMIC DNA]</scope>
    <source>
        <strain evidence="8">T-177</strain>
    </source>
</reference>
<evidence type="ECO:0000313" key="8">
    <source>
        <dbReference type="Proteomes" id="UP001556367"/>
    </source>
</evidence>
<evidence type="ECO:0000256" key="5">
    <source>
        <dbReference type="ARBA" id="ARBA00023004"/>
    </source>
</evidence>
<dbReference type="PRINTS" id="PR00463">
    <property type="entry name" value="EP450I"/>
</dbReference>
<dbReference type="Proteomes" id="UP001556367">
    <property type="component" value="Unassembled WGS sequence"/>
</dbReference>
<evidence type="ECO:0000256" key="1">
    <source>
        <dbReference type="ARBA" id="ARBA00010617"/>
    </source>
</evidence>
<evidence type="ECO:0000256" key="6">
    <source>
        <dbReference type="ARBA" id="ARBA00023033"/>
    </source>
</evidence>
<dbReference type="EMBL" id="JASNQZ010000001">
    <property type="protein sequence ID" value="KAL0960786.1"/>
    <property type="molecule type" value="Genomic_DNA"/>
</dbReference>
<dbReference type="Pfam" id="PF00067">
    <property type="entry name" value="p450"/>
    <property type="match status" value="2"/>
</dbReference>
<keyword evidence="4" id="KW-0560">Oxidoreductase</keyword>
<dbReference type="InterPro" id="IPR036396">
    <property type="entry name" value="Cyt_P450_sf"/>
</dbReference>
<dbReference type="PRINTS" id="PR00385">
    <property type="entry name" value="P450"/>
</dbReference>
<organism evidence="7 8">
    <name type="scientific">Hohenbuehelia grisea</name>
    <dbReference type="NCBI Taxonomy" id="104357"/>
    <lineage>
        <taxon>Eukaryota</taxon>
        <taxon>Fungi</taxon>
        <taxon>Dikarya</taxon>
        <taxon>Basidiomycota</taxon>
        <taxon>Agaricomycotina</taxon>
        <taxon>Agaricomycetes</taxon>
        <taxon>Agaricomycetidae</taxon>
        <taxon>Agaricales</taxon>
        <taxon>Pleurotineae</taxon>
        <taxon>Pleurotaceae</taxon>
        <taxon>Hohenbuehelia</taxon>
    </lineage>
</organism>
<keyword evidence="2" id="KW-0349">Heme</keyword>
<comment type="caution">
    <text evidence="7">The sequence shown here is derived from an EMBL/GenBank/DDBJ whole genome shotgun (WGS) entry which is preliminary data.</text>
</comment>
<dbReference type="InterPro" id="IPR002401">
    <property type="entry name" value="Cyt_P450_E_grp-I"/>
</dbReference>
<name>A0ABR3JZ13_9AGAR</name>
<evidence type="ECO:0008006" key="9">
    <source>
        <dbReference type="Google" id="ProtNLM"/>
    </source>
</evidence>
<dbReference type="Gene3D" id="1.10.630.10">
    <property type="entry name" value="Cytochrome P450"/>
    <property type="match status" value="1"/>
</dbReference>
<sequence>MEERFASEKDTSNGIDMLMYEYMSKVTLDIICETAFGYKCDSLRNPHNELAEAYDNLLNLQDGVNIARFMVLASLPGFKRFFNSEWAYNHRHWFSTFAFLAPGGIAIDSMHRIKKISAQMLEEKLADSAVAAADTAAKRDIMSLLVRARKAEMEQEKAGYAMSDQQMMDQVLTFLGAGHETTASGLAWVSNDGRLLVLGVGSLTAPFFLIQTLWLLANDKHSQNELRKEVKPIFDNDPRPDYRELKDLPWLDGVVMESLRLLPPVPMTWRQASRSEYIEGVLVPKGTLFYIPIRVVNTYKEIWGENAEEFYPPRWQNLPKNYTPTLSLLSFIAGPHACIGKTMAIMEMKAVVAALIAKFEFEPSYEGQIAHPTAAVTMKPKDNMPLRVKRII</sequence>
<keyword evidence="8" id="KW-1185">Reference proteome</keyword>
<accession>A0ABR3JZ13</accession>
<keyword evidence="5" id="KW-0408">Iron</keyword>
<keyword evidence="3" id="KW-0479">Metal-binding</keyword>
<comment type="similarity">
    <text evidence="1">Belongs to the cytochrome P450 family.</text>
</comment>
<protein>
    <recommendedName>
        <fullName evidence="9">Cytochrome P450</fullName>
    </recommendedName>
</protein>
<proteinExistence type="inferred from homology"/>
<dbReference type="InterPro" id="IPR001128">
    <property type="entry name" value="Cyt_P450"/>
</dbReference>
<gene>
    <name evidence="7" type="ORF">HGRIS_005807</name>
</gene>
<dbReference type="SUPFAM" id="SSF48264">
    <property type="entry name" value="Cytochrome P450"/>
    <property type="match status" value="2"/>
</dbReference>
<keyword evidence="6" id="KW-0503">Monooxygenase</keyword>
<evidence type="ECO:0000256" key="2">
    <source>
        <dbReference type="ARBA" id="ARBA00022617"/>
    </source>
</evidence>